<dbReference type="Pfam" id="PF01464">
    <property type="entry name" value="SLT"/>
    <property type="match status" value="1"/>
</dbReference>
<dbReference type="PANTHER" id="PTHR37423:SF2">
    <property type="entry name" value="MEMBRANE-BOUND LYTIC MUREIN TRANSGLYCOSYLASE C"/>
    <property type="match status" value="1"/>
</dbReference>
<reference evidence="2" key="1">
    <citation type="submission" date="2020-04" db="EMBL/GenBank/DDBJ databases">
        <authorList>
            <person name="Chiriac C."/>
            <person name="Salcher M."/>
            <person name="Ghai R."/>
            <person name="Kavagutti S V."/>
        </authorList>
    </citation>
    <scope>NUCLEOTIDE SEQUENCE</scope>
</reference>
<dbReference type="PANTHER" id="PTHR37423">
    <property type="entry name" value="SOLUBLE LYTIC MUREIN TRANSGLYCOSYLASE-RELATED"/>
    <property type="match status" value="1"/>
</dbReference>
<feature type="domain" description="Transglycosylase SLT" evidence="1">
    <location>
        <begin position="8"/>
        <end position="111"/>
    </location>
</feature>
<dbReference type="InterPro" id="IPR023346">
    <property type="entry name" value="Lysozyme-like_dom_sf"/>
</dbReference>
<dbReference type="SUPFAM" id="SSF53955">
    <property type="entry name" value="Lysozyme-like"/>
    <property type="match status" value="1"/>
</dbReference>
<dbReference type="InterPro" id="IPR008258">
    <property type="entry name" value="Transglycosylase_SLT_dom_1"/>
</dbReference>
<dbReference type="CDD" id="cd00254">
    <property type="entry name" value="LT-like"/>
    <property type="match status" value="1"/>
</dbReference>
<dbReference type="Gene3D" id="1.10.530.10">
    <property type="match status" value="1"/>
</dbReference>
<name>A0A6J5P523_9CAUD</name>
<organism evidence="2">
    <name type="scientific">uncultured Caudovirales phage</name>
    <dbReference type="NCBI Taxonomy" id="2100421"/>
    <lineage>
        <taxon>Viruses</taxon>
        <taxon>Duplodnaviria</taxon>
        <taxon>Heunggongvirae</taxon>
        <taxon>Uroviricota</taxon>
        <taxon>Caudoviricetes</taxon>
        <taxon>Peduoviridae</taxon>
        <taxon>Maltschvirus</taxon>
        <taxon>Maltschvirus maltsch</taxon>
    </lineage>
</organism>
<dbReference type="EMBL" id="LR796781">
    <property type="protein sequence ID" value="CAB4166593.1"/>
    <property type="molecule type" value="Genomic_DNA"/>
</dbReference>
<proteinExistence type="predicted"/>
<accession>A0A6J5P523</accession>
<gene>
    <name evidence="2" type="ORF">UFOVP845_39</name>
</gene>
<protein>
    <submittedName>
        <fullName evidence="2">LT_GEWL domain containing protein</fullName>
    </submittedName>
</protein>
<sequence length="184" mass="19769">MNYIEMATAIAREEGVDPDLFLRLIQQESSFNPDAVSSAGAIGLGQLMPGTAADLGVDPYEPEENLRGSARYLRQQLDNFGDTTLALAAYNAGPGNVRKYGGVPPFEETQNYVSKILGTGAADRAFNGRSANLPLAMGQPAGEDYGIASTAQMPMFRLPQLRSTQSDALAAYDPYAILQQFNLK</sequence>
<evidence type="ECO:0000313" key="2">
    <source>
        <dbReference type="EMBL" id="CAB4166593.1"/>
    </source>
</evidence>
<evidence type="ECO:0000259" key="1">
    <source>
        <dbReference type="Pfam" id="PF01464"/>
    </source>
</evidence>